<feature type="region of interest" description="Disordered" evidence="1">
    <location>
        <begin position="144"/>
        <end position="196"/>
    </location>
</feature>
<dbReference type="Gene3D" id="1.10.287.1490">
    <property type="match status" value="1"/>
</dbReference>
<gene>
    <name evidence="2" type="ordered locus">Huta_2541</name>
</gene>
<evidence type="ECO:0000313" key="2">
    <source>
        <dbReference type="EMBL" id="ACV12705.1"/>
    </source>
</evidence>
<sequence>MGMSNTQAYEAVTVSDEGVTVVKQFEADEFPVPAIAFRIQSQRIEPVTVRLRDDVPEDVAVEDLGFHPEYGSEYWTIDDDEITFEREIDTDSEYTTVYGIRATGTDDVEKFLTEPEIESVDPPLEDEGDLVDDASTDVVRDVIAGDSESVPGLEETDDEEIETLNLADPNDSGETADADSTDGEGGDDEVGQVQPGSVAKTLAAEIRQDAVDDAALRVLKQELDLGGGGGDTDGSAVDARIQHLQSEMSDLAAYTTALEEFLEENGQGEELIEEFQGRLEEFQGELDGVRNELNSMSGDVDSVEQTASSNAETVSELDEEVDSIDETVDSLDEEVDGLREEVEAMSDQLGEDGDLADRLDSVESEIEELNEWREQLSSVIG</sequence>
<evidence type="ECO:0000256" key="1">
    <source>
        <dbReference type="SAM" id="MobiDB-lite"/>
    </source>
</evidence>
<reference evidence="2 3" key="1">
    <citation type="journal article" date="2009" name="Stand. Genomic Sci.">
        <title>Complete genome sequence of Halorhabdus utahensis type strain (AX-2).</title>
        <authorList>
            <person name="Anderson I."/>
            <person name="Tindall B.J."/>
            <person name="Pomrenke H."/>
            <person name="Goker M."/>
            <person name="Lapidus A."/>
            <person name="Nolan M."/>
            <person name="Copeland A."/>
            <person name="Glavina Del Rio T."/>
            <person name="Chen F."/>
            <person name="Tice H."/>
            <person name="Cheng J.F."/>
            <person name="Lucas S."/>
            <person name="Chertkov O."/>
            <person name="Bruce D."/>
            <person name="Brettin T."/>
            <person name="Detter J.C."/>
            <person name="Han C."/>
            <person name="Goodwin L."/>
            <person name="Land M."/>
            <person name="Hauser L."/>
            <person name="Chang Y.J."/>
            <person name="Jeffries C.D."/>
            <person name="Pitluck S."/>
            <person name="Pati A."/>
            <person name="Mavromatis K."/>
            <person name="Ivanova N."/>
            <person name="Ovchinnikova G."/>
            <person name="Chen A."/>
            <person name="Palaniappan K."/>
            <person name="Chain P."/>
            <person name="Rohde M."/>
            <person name="Bristow J."/>
            <person name="Eisen J.A."/>
            <person name="Markowitz V."/>
            <person name="Hugenholtz P."/>
            <person name="Kyrpides N.C."/>
            <person name="Klenk H.P."/>
        </authorList>
    </citation>
    <scope>NUCLEOTIDE SEQUENCE [LARGE SCALE GENOMIC DNA]</scope>
    <source>
        <strain evidence="3">DSM 12940 / JCM 11049 / AX-2</strain>
    </source>
</reference>
<evidence type="ECO:0008006" key="4">
    <source>
        <dbReference type="Google" id="ProtNLM"/>
    </source>
</evidence>
<accession>C7NN07</accession>
<dbReference type="HOGENOM" id="CLU_709039_0_0_2"/>
<dbReference type="Proteomes" id="UP000002071">
    <property type="component" value="Chromosome"/>
</dbReference>
<feature type="compositionally biased region" description="Polar residues" evidence="1">
    <location>
        <begin position="298"/>
        <end position="313"/>
    </location>
</feature>
<dbReference type="eggNOG" id="arCOG04573">
    <property type="taxonomic scope" value="Archaea"/>
</dbReference>
<dbReference type="EMBL" id="CP001687">
    <property type="protein sequence ID" value="ACV12705.1"/>
    <property type="molecule type" value="Genomic_DNA"/>
</dbReference>
<protein>
    <recommendedName>
        <fullName evidence="4">t-SNARE coiled-coil homology domain-containing protein</fullName>
    </recommendedName>
</protein>
<organism evidence="2 3">
    <name type="scientific">Halorhabdus utahensis (strain DSM 12940 / JCM 11049 / AX-2)</name>
    <dbReference type="NCBI Taxonomy" id="519442"/>
    <lineage>
        <taxon>Archaea</taxon>
        <taxon>Methanobacteriati</taxon>
        <taxon>Methanobacteriota</taxon>
        <taxon>Stenosarchaea group</taxon>
        <taxon>Halobacteria</taxon>
        <taxon>Halobacteriales</taxon>
        <taxon>Haloarculaceae</taxon>
        <taxon>Halorhabdus</taxon>
    </lineage>
</organism>
<evidence type="ECO:0000313" key="3">
    <source>
        <dbReference type="Proteomes" id="UP000002071"/>
    </source>
</evidence>
<feature type="compositionally biased region" description="Acidic residues" evidence="1">
    <location>
        <begin position="174"/>
        <end position="190"/>
    </location>
</feature>
<keyword evidence="3" id="KW-1185">Reference proteome</keyword>
<dbReference type="KEGG" id="hut:Huta_2541"/>
<dbReference type="SUPFAM" id="SSF58104">
    <property type="entry name" value="Methyl-accepting chemotaxis protein (MCP) signaling domain"/>
    <property type="match status" value="1"/>
</dbReference>
<name>C7NN07_HALUD</name>
<dbReference type="STRING" id="519442.Huta_2541"/>
<feature type="compositionally biased region" description="Acidic residues" evidence="1">
    <location>
        <begin position="315"/>
        <end position="325"/>
    </location>
</feature>
<proteinExistence type="predicted"/>
<dbReference type="AlphaFoldDB" id="C7NN07"/>
<feature type="region of interest" description="Disordered" evidence="1">
    <location>
        <begin position="298"/>
        <end position="325"/>
    </location>
</feature>